<dbReference type="GO" id="GO:0016102">
    <property type="term" value="P:diterpenoid biosynthetic process"/>
    <property type="evidence" value="ECO:0007669"/>
    <property type="project" value="TreeGrafter"/>
</dbReference>
<dbReference type="SUPFAM" id="SSF48239">
    <property type="entry name" value="Terpenoid cyclases/Protein prenyltransferases"/>
    <property type="match status" value="1"/>
</dbReference>
<feature type="signal peptide" evidence="4">
    <location>
        <begin position="1"/>
        <end position="22"/>
    </location>
</feature>
<dbReference type="GO" id="GO:0000287">
    <property type="term" value="F:magnesium ion binding"/>
    <property type="evidence" value="ECO:0007669"/>
    <property type="project" value="InterPro"/>
</dbReference>
<evidence type="ECO:0000256" key="4">
    <source>
        <dbReference type="SAM" id="SignalP"/>
    </source>
</evidence>
<keyword evidence="2" id="KW-0479">Metal-binding</keyword>
<dbReference type="InterPro" id="IPR008949">
    <property type="entry name" value="Isoprenoid_synthase_dom_sf"/>
</dbReference>
<dbReference type="InterPro" id="IPR036965">
    <property type="entry name" value="Terpene_synth_N_sf"/>
</dbReference>
<comment type="cofactor">
    <cofactor evidence="1">
        <name>Mg(2+)</name>
        <dbReference type="ChEBI" id="CHEBI:18420"/>
    </cofactor>
</comment>
<dbReference type="InterPro" id="IPR008930">
    <property type="entry name" value="Terpenoid_cyclase/PrenylTrfase"/>
</dbReference>
<gene>
    <name evidence="7" type="ORF">FSB_LOCUS43636</name>
</gene>
<dbReference type="FunFam" id="1.50.10.130:FF:000002">
    <property type="entry name" value="Ent-copalyl diphosphate synthase, chloroplastic"/>
    <property type="match status" value="1"/>
</dbReference>
<dbReference type="GO" id="GO:0010333">
    <property type="term" value="F:terpene synthase activity"/>
    <property type="evidence" value="ECO:0007669"/>
    <property type="project" value="InterPro"/>
</dbReference>
<dbReference type="InterPro" id="IPR001906">
    <property type="entry name" value="Terpene_synth_N"/>
</dbReference>
<keyword evidence="4" id="KW-0732">Signal</keyword>
<dbReference type="PANTHER" id="PTHR31739">
    <property type="entry name" value="ENT-COPALYL DIPHOSPHATE SYNTHASE, CHLOROPLASTIC"/>
    <property type="match status" value="1"/>
</dbReference>
<dbReference type="SUPFAM" id="SSF48576">
    <property type="entry name" value="Terpenoid synthases"/>
    <property type="match status" value="1"/>
</dbReference>
<evidence type="ECO:0000313" key="7">
    <source>
        <dbReference type="EMBL" id="SPD15754.1"/>
    </source>
</evidence>
<dbReference type="Pfam" id="PF01397">
    <property type="entry name" value="Terpene_synth"/>
    <property type="match status" value="1"/>
</dbReference>
<sequence>MNNHCPHWFAIVFPSMVELAHTVGVHLVFLDGLSTVASELFIKQQQILEKEKLADKYTNPPLLSYLEALPASYDIDQDDIIKHLSNDGSLFQSPSATARAFMVTGNKKCLAYLISLVQRCDNGVPPTYPLDEELIKLCMVNQLLRLGLAEYFVQEIEEVLAQVYRNYKNQESWEKPSNSVAEQLFKDSLAFWLLRMHGYDVSSDSFCWFLHHEDIRDQIQINHEYFSNAMLNVYRATDLTFSGESDLQDARSFSKKLLEKTTSIGTRNQTHIEHELRLPWLARLDHLEHRRWIEDHDANVLWMGKASSHRLSCPHNSELVGLAMHNFLFRQSIYKYELEKLKRWSKDMGLSDMGFGREKTTYCYFAVAASSTLPYDSEIRMIVAKSAIVITVADDFFDMEDNPEADIEEAIACTREILDKKKKDLLQHVLIDGYSDLPKPCKNLHLSCMKVFQMFFNSANRYDSNTEMLEDIKKGIYIPLEVGTSKPLKPLSLYSGEKKTYQTVKYEINQPSKNFKGRSFGVARVSLPALRYHGHGKTFMLPKVRLSFA</sequence>
<dbReference type="Gene3D" id="1.50.10.130">
    <property type="entry name" value="Terpene synthase, N-terminal domain"/>
    <property type="match status" value="1"/>
</dbReference>
<dbReference type="InterPro" id="IPR005630">
    <property type="entry name" value="Terpene_synthase_metal-bd"/>
</dbReference>
<dbReference type="InterPro" id="IPR050148">
    <property type="entry name" value="Terpene_synthase-like"/>
</dbReference>
<reference evidence="7" key="1">
    <citation type="submission" date="2018-02" db="EMBL/GenBank/DDBJ databases">
        <authorList>
            <person name="Cohen D.B."/>
            <person name="Kent A.D."/>
        </authorList>
    </citation>
    <scope>NUCLEOTIDE SEQUENCE</scope>
</reference>
<accession>A0A2N9HVM2</accession>
<name>A0A2N9HVM2_FAGSY</name>
<protein>
    <recommendedName>
        <fullName evidence="8">Terpene synthase N-terminal domain-containing protein</fullName>
    </recommendedName>
</protein>
<keyword evidence="3" id="KW-0460">Magnesium</keyword>
<evidence type="ECO:0008006" key="8">
    <source>
        <dbReference type="Google" id="ProtNLM"/>
    </source>
</evidence>
<evidence type="ECO:0000256" key="3">
    <source>
        <dbReference type="ARBA" id="ARBA00022842"/>
    </source>
</evidence>
<evidence type="ECO:0000259" key="5">
    <source>
        <dbReference type="Pfam" id="PF01397"/>
    </source>
</evidence>
<dbReference type="Gene3D" id="1.10.600.10">
    <property type="entry name" value="Farnesyl Diphosphate Synthase"/>
    <property type="match status" value="2"/>
</dbReference>
<evidence type="ECO:0000256" key="2">
    <source>
        <dbReference type="ARBA" id="ARBA00022723"/>
    </source>
</evidence>
<dbReference type="Pfam" id="PF03936">
    <property type="entry name" value="Terpene_synth_C"/>
    <property type="match status" value="1"/>
</dbReference>
<dbReference type="AlphaFoldDB" id="A0A2N9HVM2"/>
<dbReference type="Gene3D" id="1.50.10.160">
    <property type="match status" value="1"/>
</dbReference>
<dbReference type="PANTHER" id="PTHR31739:SF25">
    <property type="entry name" value="(E,E)-GERANYLLINALOOL SYNTHASE"/>
    <property type="match status" value="1"/>
</dbReference>
<evidence type="ECO:0000256" key="1">
    <source>
        <dbReference type="ARBA" id="ARBA00001946"/>
    </source>
</evidence>
<organism evidence="7">
    <name type="scientific">Fagus sylvatica</name>
    <name type="common">Beechnut</name>
    <dbReference type="NCBI Taxonomy" id="28930"/>
    <lineage>
        <taxon>Eukaryota</taxon>
        <taxon>Viridiplantae</taxon>
        <taxon>Streptophyta</taxon>
        <taxon>Embryophyta</taxon>
        <taxon>Tracheophyta</taxon>
        <taxon>Spermatophyta</taxon>
        <taxon>Magnoliopsida</taxon>
        <taxon>eudicotyledons</taxon>
        <taxon>Gunneridae</taxon>
        <taxon>Pentapetalae</taxon>
        <taxon>rosids</taxon>
        <taxon>fabids</taxon>
        <taxon>Fagales</taxon>
        <taxon>Fagaceae</taxon>
        <taxon>Fagus</taxon>
    </lineage>
</organism>
<proteinExistence type="predicted"/>
<dbReference type="EMBL" id="OIVN01004149">
    <property type="protein sequence ID" value="SPD15754.1"/>
    <property type="molecule type" value="Genomic_DNA"/>
</dbReference>
<evidence type="ECO:0000259" key="6">
    <source>
        <dbReference type="Pfam" id="PF03936"/>
    </source>
</evidence>
<feature type="domain" description="Terpene synthase metal-binding" evidence="6">
    <location>
        <begin position="346"/>
        <end position="402"/>
    </location>
</feature>
<feature type="chain" id="PRO_5014892940" description="Terpene synthase N-terminal domain-containing protein" evidence="4">
    <location>
        <begin position="23"/>
        <end position="549"/>
    </location>
</feature>
<feature type="domain" description="Terpene synthase N-terminal" evidence="5">
    <location>
        <begin position="79"/>
        <end position="275"/>
    </location>
</feature>